<evidence type="ECO:0000313" key="2">
    <source>
        <dbReference type="Proteomes" id="UP000324285"/>
    </source>
</evidence>
<dbReference type="Proteomes" id="UP000324285">
    <property type="component" value="Chromosome"/>
</dbReference>
<reference evidence="1" key="1">
    <citation type="submission" date="2021-02" db="EMBL/GenBank/DDBJ databases">
        <title>Strain Y2R2, a novel species of the genus Halomonas.</title>
        <authorList>
            <person name="Huang H."/>
        </authorList>
    </citation>
    <scope>NUCLEOTIDE SEQUENCE</scope>
    <source>
        <strain evidence="1">Y2R2</strain>
    </source>
</reference>
<dbReference type="EMBL" id="CP038437">
    <property type="protein sequence ID" value="QEM81177.1"/>
    <property type="molecule type" value="Genomic_DNA"/>
</dbReference>
<evidence type="ECO:0000313" key="1">
    <source>
        <dbReference type="EMBL" id="QEM81177.1"/>
    </source>
</evidence>
<sequence length="113" mass="12343">MRYSRAMTFNVALPLAAFVILGGAIFGGQAYSESRLSGDIQRALATELKTPEPMVEVKYLQKVNHGYGVCGLYKTPSSPQGYASFFYDKVNDRVTLDVNSTRYTANCGLSALC</sequence>
<dbReference type="RefSeq" id="WP_149284191.1">
    <property type="nucleotide sequence ID" value="NZ_CP038437.2"/>
</dbReference>
<protein>
    <submittedName>
        <fullName evidence="1">Uncharacterized protein</fullName>
    </submittedName>
</protein>
<accession>A0A5C1NG13</accession>
<dbReference type="AlphaFoldDB" id="A0A5C1NG13"/>
<proteinExistence type="predicted"/>
<name>A0A5C1NG13_9GAMM</name>
<gene>
    <name evidence="1" type="ORF">E4T21_06215</name>
</gene>
<keyword evidence="2" id="KW-1185">Reference proteome</keyword>
<organism evidence="1 2">
    <name type="scientific">Halomonas binhaiensis</name>
    <dbReference type="NCBI Taxonomy" id="2562282"/>
    <lineage>
        <taxon>Bacteria</taxon>
        <taxon>Pseudomonadati</taxon>
        <taxon>Pseudomonadota</taxon>
        <taxon>Gammaproteobacteria</taxon>
        <taxon>Oceanospirillales</taxon>
        <taxon>Halomonadaceae</taxon>
        <taxon>Halomonas</taxon>
    </lineage>
</organism>
<dbReference type="OrthoDB" id="6370499at2"/>
<dbReference type="KEGG" id="hbh:E4T21_06215"/>